<evidence type="ECO:0000256" key="4">
    <source>
        <dbReference type="ARBA" id="ARBA00022989"/>
    </source>
</evidence>
<comment type="subcellular location">
    <subcellularLocation>
        <location evidence="1">Membrane</location>
        <topology evidence="1">Single-pass type I membrane protein</topology>
    </subcellularLocation>
</comment>
<gene>
    <name evidence="7" type="ORF">MTR67_030202</name>
</gene>
<dbReference type="InterPro" id="IPR032675">
    <property type="entry name" value="LRR_dom_sf"/>
</dbReference>
<keyword evidence="8" id="KW-1185">Reference proteome</keyword>
<accession>A0AAF0TXH0</accession>
<dbReference type="InterPro" id="IPR046956">
    <property type="entry name" value="RLP23-like"/>
</dbReference>
<dbReference type="PANTHER" id="PTHR48063">
    <property type="entry name" value="LRR RECEPTOR-LIKE KINASE"/>
    <property type="match status" value="1"/>
</dbReference>
<dbReference type="GO" id="GO:0016020">
    <property type="term" value="C:membrane"/>
    <property type="evidence" value="ECO:0007669"/>
    <property type="project" value="UniProtKB-SubCell"/>
</dbReference>
<organism evidence="7 8">
    <name type="scientific">Solanum verrucosum</name>
    <dbReference type="NCBI Taxonomy" id="315347"/>
    <lineage>
        <taxon>Eukaryota</taxon>
        <taxon>Viridiplantae</taxon>
        <taxon>Streptophyta</taxon>
        <taxon>Embryophyta</taxon>
        <taxon>Tracheophyta</taxon>
        <taxon>Spermatophyta</taxon>
        <taxon>Magnoliopsida</taxon>
        <taxon>eudicotyledons</taxon>
        <taxon>Gunneridae</taxon>
        <taxon>Pentapetalae</taxon>
        <taxon>asterids</taxon>
        <taxon>lamiids</taxon>
        <taxon>Solanales</taxon>
        <taxon>Solanaceae</taxon>
        <taxon>Solanoideae</taxon>
        <taxon>Solaneae</taxon>
        <taxon>Solanum</taxon>
    </lineage>
</organism>
<dbReference type="InterPro" id="IPR001611">
    <property type="entry name" value="Leu-rich_rpt"/>
</dbReference>
<sequence>MKELDLSVCGLSKLVPSPADLANSSLISLSVLHLCCNDFYTSSEYSWLFNFSTSLTSINLSHNQLIRQIDDRFGCLMYLEHLNLANNFEVKGGVLSSFGSLMYLEHLNLDMSNTQTYQWLPELFLRLSSSRKSLEVLGLNDNSLFGSI</sequence>
<proteinExistence type="predicted"/>
<dbReference type="AlphaFoldDB" id="A0AAF0TXH0"/>
<dbReference type="EMBL" id="CP133618">
    <property type="protein sequence ID" value="WMV36817.1"/>
    <property type="molecule type" value="Genomic_DNA"/>
</dbReference>
<evidence type="ECO:0000256" key="3">
    <source>
        <dbReference type="ARBA" id="ARBA00022729"/>
    </source>
</evidence>
<evidence type="ECO:0000256" key="1">
    <source>
        <dbReference type="ARBA" id="ARBA00004479"/>
    </source>
</evidence>
<evidence type="ECO:0000256" key="6">
    <source>
        <dbReference type="ARBA" id="ARBA00023180"/>
    </source>
</evidence>
<name>A0AAF0TXH0_SOLVR</name>
<dbReference type="PANTHER" id="PTHR48063:SF101">
    <property type="entry name" value="LRR RECEPTOR-LIKE SERINE_THREONINE-PROTEIN KINASE FLS2"/>
    <property type="match status" value="1"/>
</dbReference>
<keyword evidence="6" id="KW-0325">Glycoprotein</keyword>
<dbReference type="SUPFAM" id="SSF52047">
    <property type="entry name" value="RNI-like"/>
    <property type="match status" value="1"/>
</dbReference>
<dbReference type="Gene3D" id="3.80.10.10">
    <property type="entry name" value="Ribonuclease Inhibitor"/>
    <property type="match status" value="1"/>
</dbReference>
<evidence type="ECO:0000313" key="7">
    <source>
        <dbReference type="EMBL" id="WMV36817.1"/>
    </source>
</evidence>
<keyword evidence="2" id="KW-0812">Transmembrane</keyword>
<dbReference type="Proteomes" id="UP001234989">
    <property type="component" value="Chromosome 7"/>
</dbReference>
<feature type="non-terminal residue" evidence="7">
    <location>
        <position position="148"/>
    </location>
</feature>
<keyword evidence="5" id="KW-0472">Membrane</keyword>
<reference evidence="7" key="1">
    <citation type="submission" date="2023-08" db="EMBL/GenBank/DDBJ databases">
        <title>A de novo genome assembly of Solanum verrucosum Schlechtendal, a Mexican diploid species geographically isolated from the other diploid A-genome species in potato relatives.</title>
        <authorList>
            <person name="Hosaka K."/>
        </authorList>
    </citation>
    <scope>NUCLEOTIDE SEQUENCE</scope>
    <source>
        <tissue evidence="7">Young leaves</tissue>
    </source>
</reference>
<keyword evidence="3" id="KW-0732">Signal</keyword>
<evidence type="ECO:0000256" key="5">
    <source>
        <dbReference type="ARBA" id="ARBA00023136"/>
    </source>
</evidence>
<keyword evidence="4" id="KW-1133">Transmembrane helix</keyword>
<evidence type="ECO:0000256" key="2">
    <source>
        <dbReference type="ARBA" id="ARBA00022692"/>
    </source>
</evidence>
<evidence type="ECO:0000313" key="8">
    <source>
        <dbReference type="Proteomes" id="UP001234989"/>
    </source>
</evidence>
<dbReference type="Pfam" id="PF00560">
    <property type="entry name" value="LRR_1"/>
    <property type="match status" value="1"/>
</dbReference>
<protein>
    <submittedName>
        <fullName evidence="7">Uncharacterized protein</fullName>
    </submittedName>
</protein>